<sequence length="282" mass="29983">MRFPSPLAFSLATAASASIRLSGFAVLAASSGSNSSASAFISATGAIHSQLADHPSSRLNSSVSGEDSKQSSVPMIDPEYPGTAVERMLAVRARVTSLTTEELSGPWDEVRRKILWAGGLRDLPNARPGQGYTGHSFNDYNHVDLTCMRDDVSDNENDGSVKMIAIGNQLGPGIRQASLPELGSGGSWSTCAIGCNQDPPQDVAHIQFRSRIAFKLVWCPTETFDTFVLVDDDGKKLAQGTPSGSLPSLRERQVNYKISAGSKYAIVADQIAKGLSTSTETM</sequence>
<gene>
    <name evidence="2" type="ORF">PSNMU_V1.4_AUG-EV-PASAV3_0044000</name>
</gene>
<reference evidence="2 3" key="1">
    <citation type="submission" date="2019-01" db="EMBL/GenBank/DDBJ databases">
        <authorList>
            <person name="Ferrante I. M."/>
        </authorList>
    </citation>
    <scope>NUCLEOTIDE SEQUENCE [LARGE SCALE GENOMIC DNA]</scope>
    <source>
        <strain evidence="2 3">B856</strain>
    </source>
</reference>
<evidence type="ECO:0000256" key="1">
    <source>
        <dbReference type="SAM" id="MobiDB-lite"/>
    </source>
</evidence>
<accession>A0A448Z6E6</accession>
<dbReference type="EMBL" id="CAACVS010000133">
    <property type="protein sequence ID" value="VEU37596.1"/>
    <property type="molecule type" value="Genomic_DNA"/>
</dbReference>
<protein>
    <submittedName>
        <fullName evidence="2">Uncharacterized protein</fullName>
    </submittedName>
</protein>
<dbReference type="OrthoDB" id="10259631at2759"/>
<evidence type="ECO:0000313" key="2">
    <source>
        <dbReference type="EMBL" id="VEU37596.1"/>
    </source>
</evidence>
<feature type="compositionally biased region" description="Polar residues" evidence="1">
    <location>
        <begin position="57"/>
        <end position="73"/>
    </location>
</feature>
<evidence type="ECO:0000313" key="3">
    <source>
        <dbReference type="Proteomes" id="UP000291116"/>
    </source>
</evidence>
<name>A0A448Z6E6_9STRA</name>
<proteinExistence type="predicted"/>
<organism evidence="2 3">
    <name type="scientific">Pseudo-nitzschia multistriata</name>
    <dbReference type="NCBI Taxonomy" id="183589"/>
    <lineage>
        <taxon>Eukaryota</taxon>
        <taxon>Sar</taxon>
        <taxon>Stramenopiles</taxon>
        <taxon>Ochrophyta</taxon>
        <taxon>Bacillariophyta</taxon>
        <taxon>Bacillariophyceae</taxon>
        <taxon>Bacillariophycidae</taxon>
        <taxon>Bacillariales</taxon>
        <taxon>Bacillariaceae</taxon>
        <taxon>Pseudo-nitzschia</taxon>
    </lineage>
</organism>
<keyword evidence="3" id="KW-1185">Reference proteome</keyword>
<dbReference type="AlphaFoldDB" id="A0A448Z6E6"/>
<dbReference type="Proteomes" id="UP000291116">
    <property type="component" value="Unassembled WGS sequence"/>
</dbReference>
<feature type="region of interest" description="Disordered" evidence="1">
    <location>
        <begin position="52"/>
        <end position="79"/>
    </location>
</feature>